<evidence type="ECO:0000256" key="1">
    <source>
        <dbReference type="SAM" id="Phobius"/>
    </source>
</evidence>
<evidence type="ECO:0000313" key="4">
    <source>
        <dbReference type="EMBL" id="WFD49972.1"/>
    </source>
</evidence>
<evidence type="ECO:0000313" key="3">
    <source>
        <dbReference type="EMBL" id="WFD49962.1"/>
    </source>
</evidence>
<proteinExistence type="predicted"/>
<sequence>MGNISTLFYKAVEDAFTSLVVSIIDIVIYLAILFALSAAGWLLVFLLRLVLAACYRAASATKQSDLSKVL</sequence>
<keyword evidence="1" id="KW-1133">Transmembrane helix</keyword>
<name>A0AAT9TW58_9NIDO</name>
<reference evidence="3" key="1">
    <citation type="journal article" date="2023" name="Nat. Commun.">
        <title>Virus diversity, wildlife-domestic animal circulation and potential zoonotic viruses of small mammals, pangolins and zoo animals.</title>
        <authorList>
            <person name="Cui X."/>
            <person name="Fan K."/>
            <person name="Liang X."/>
            <person name="Gong W."/>
            <person name="Chen W."/>
            <person name="He B."/>
            <person name="Chen X."/>
            <person name="Wang H."/>
            <person name="Wang X."/>
            <person name="Zhang P."/>
            <person name="Lu X."/>
            <person name="Chen R."/>
            <person name="Lin K."/>
            <person name="Liu J."/>
            <person name="Zhai J."/>
            <person name="Liu D.X."/>
            <person name="Shan F."/>
            <person name="Li Y."/>
            <person name="Chen R.A."/>
            <person name="Meng H."/>
            <person name="Li X."/>
            <person name="Mi S."/>
            <person name="Jiang J."/>
            <person name="Zhou N."/>
            <person name="Chen Z."/>
            <person name="Zou J.-J."/>
            <person name="Ge D."/>
            <person name="Yang Q."/>
            <person name="He K."/>
            <person name="Chen T."/>
            <person name="Wu Y.-J."/>
            <person name="Lu H."/>
            <person name="Irwin D.M."/>
            <person name="Shen X."/>
            <person name="Hu Y."/>
            <person name="Lu X."/>
            <person name="Ding C."/>
            <person name="Guan Y."/>
            <person name="Tu C."/>
            <person name="Shen Y."/>
        </authorList>
    </citation>
    <scope>NUCLEOTIDE SEQUENCE</scope>
    <source>
        <strain evidence="4">B30F04</strain>
        <strain evidence="3">B30M02</strain>
        <strain evidence="2">B30M03</strain>
    </source>
</reference>
<accession>A0AAT9TW58</accession>
<dbReference type="EMBL" id="OP094595">
    <property type="protein sequence ID" value="WFD49962.1"/>
    <property type="molecule type" value="Genomic_RNA"/>
</dbReference>
<dbReference type="Pfam" id="PF07069">
    <property type="entry name" value="PRRSV_2b"/>
    <property type="match status" value="1"/>
</dbReference>
<evidence type="ECO:0000313" key="2">
    <source>
        <dbReference type="EMBL" id="WFD49952.1"/>
    </source>
</evidence>
<keyword evidence="1" id="KW-0812">Transmembrane</keyword>
<dbReference type="InterPro" id="IPR009775">
    <property type="entry name" value="GP2b"/>
</dbReference>
<dbReference type="EMBL" id="OP094594">
    <property type="protein sequence ID" value="WFD49952.1"/>
    <property type="molecule type" value="Genomic_RNA"/>
</dbReference>
<organism evidence="3">
    <name type="scientific">Bamboo rat arterivirus</name>
    <dbReference type="NCBI Taxonomy" id="3038165"/>
    <lineage>
        <taxon>Viruses</taxon>
        <taxon>Riboviria</taxon>
        <taxon>Orthornavirae</taxon>
        <taxon>Pisuviricota</taxon>
        <taxon>Pisoniviricetes</taxon>
        <taxon>Nidovirales</taxon>
        <taxon>Arnidovirineae</taxon>
        <taxon>Arteriviridae</taxon>
    </lineage>
</organism>
<feature type="transmembrane region" description="Helical" evidence="1">
    <location>
        <begin position="12"/>
        <end position="32"/>
    </location>
</feature>
<dbReference type="EMBL" id="OP094596">
    <property type="protein sequence ID" value="WFD49972.1"/>
    <property type="molecule type" value="Genomic_RNA"/>
</dbReference>
<protein>
    <submittedName>
        <fullName evidence="3">E</fullName>
    </submittedName>
</protein>
<keyword evidence="1" id="KW-0472">Membrane</keyword>